<proteinExistence type="predicted"/>
<protein>
    <submittedName>
        <fullName evidence="1">Uncharacterized protein</fullName>
    </submittedName>
</protein>
<dbReference type="Pfam" id="PF12494">
    <property type="entry name" value="DUF3695"/>
    <property type="match status" value="1"/>
</dbReference>
<dbReference type="AlphaFoldDB" id="A0A813PWB4"/>
<dbReference type="OrthoDB" id="10013535at2759"/>
<gene>
    <name evidence="1" type="ORF">OXX778_LOCUS4226</name>
</gene>
<keyword evidence="2" id="KW-1185">Reference proteome</keyword>
<dbReference type="Proteomes" id="UP000663879">
    <property type="component" value="Unassembled WGS sequence"/>
</dbReference>
<sequence length="171" mass="19567">MAVHRAIGGRDPLSYPRLENDDNFIAKRAMQKIPFTMSTREAQSNQPWQRLFNTGTLSSTRHEIFSSDPQVPKDSLDFLLKTKYDQHNEALQPIARTRVQKETVDDDHGRILKNRTKIVKTPPPPLNHPLKISISDKKERIEQAKLAIESHHTILTNKGYSRKPDGGFFTA</sequence>
<organism evidence="1 2">
    <name type="scientific">Brachionus calyciflorus</name>
    <dbReference type="NCBI Taxonomy" id="104777"/>
    <lineage>
        <taxon>Eukaryota</taxon>
        <taxon>Metazoa</taxon>
        <taxon>Spiralia</taxon>
        <taxon>Gnathifera</taxon>
        <taxon>Rotifera</taxon>
        <taxon>Eurotatoria</taxon>
        <taxon>Monogononta</taxon>
        <taxon>Pseudotrocha</taxon>
        <taxon>Ploima</taxon>
        <taxon>Brachionidae</taxon>
        <taxon>Brachionus</taxon>
    </lineage>
</organism>
<reference evidence="1" key="1">
    <citation type="submission" date="2021-02" db="EMBL/GenBank/DDBJ databases">
        <authorList>
            <person name="Nowell W R."/>
        </authorList>
    </citation>
    <scope>NUCLEOTIDE SEQUENCE</scope>
    <source>
        <strain evidence="1">Ploen Becks lab</strain>
    </source>
</reference>
<comment type="caution">
    <text evidence="1">The sequence shown here is derived from an EMBL/GenBank/DDBJ whole genome shotgun (WGS) entry which is preliminary data.</text>
</comment>
<dbReference type="InterPro" id="IPR022179">
    <property type="entry name" value="CFAP276"/>
</dbReference>
<dbReference type="EMBL" id="CAJNOC010000407">
    <property type="protein sequence ID" value="CAF0757029.1"/>
    <property type="molecule type" value="Genomic_DNA"/>
</dbReference>
<evidence type="ECO:0000313" key="2">
    <source>
        <dbReference type="Proteomes" id="UP000663879"/>
    </source>
</evidence>
<accession>A0A813PWB4</accession>
<name>A0A813PWB4_9BILA</name>
<evidence type="ECO:0000313" key="1">
    <source>
        <dbReference type="EMBL" id="CAF0757029.1"/>
    </source>
</evidence>